<dbReference type="EMBL" id="CP007268">
    <property type="protein sequence ID" value="AHK80733.1"/>
    <property type="molecule type" value="Genomic_DNA"/>
</dbReference>
<evidence type="ECO:0000256" key="1">
    <source>
        <dbReference type="SAM" id="Phobius"/>
    </source>
</evidence>
<dbReference type="RefSeq" id="WP_025282241.1">
    <property type="nucleotide sequence ID" value="NZ_CP007268.1"/>
</dbReference>
<evidence type="ECO:0000313" key="2">
    <source>
        <dbReference type="EMBL" id="AHK80733.1"/>
    </source>
</evidence>
<feature type="transmembrane region" description="Helical" evidence="1">
    <location>
        <begin position="7"/>
        <end position="28"/>
    </location>
</feature>
<feature type="transmembrane region" description="Helical" evidence="1">
    <location>
        <begin position="34"/>
        <end position="56"/>
    </location>
</feature>
<dbReference type="HOGENOM" id="CLU_2825139_0_0_6"/>
<proteinExistence type="predicted"/>
<sequence>MDTLLNILGTLIGLAGLIVCAAVGGTWFMGEYYLMGLELLVVLTGGVALMVAAVLFKVQVLVMRSF</sequence>
<keyword evidence="1" id="KW-0472">Membrane</keyword>
<dbReference type="KEGG" id="hhc:M911_11965"/>
<protein>
    <submittedName>
        <fullName evidence="2">Uncharacterized protein</fullName>
    </submittedName>
</protein>
<accession>W8KNK8</accession>
<gene>
    <name evidence="2" type="ORF">M911_11965</name>
</gene>
<evidence type="ECO:0000313" key="3">
    <source>
        <dbReference type="Proteomes" id="UP000019442"/>
    </source>
</evidence>
<keyword evidence="3" id="KW-1185">Reference proteome</keyword>
<reference evidence="3" key="2">
    <citation type="submission" date="2014-02" db="EMBL/GenBank/DDBJ databases">
        <title>Draft Genome Sequence of extremely halophilic bacteria Halorhodospira halochloris.</title>
        <authorList>
            <person name="Singh K.S."/>
        </authorList>
    </citation>
    <scope>NUCLEOTIDE SEQUENCE [LARGE SCALE GENOMIC DNA]</scope>
    <source>
        <strain evidence="3">A</strain>
    </source>
</reference>
<reference evidence="2 3" key="1">
    <citation type="journal article" date="2014" name="J Genomics">
        <title>Draft Genome Sequence of the Extremely Halophilic Phototrophic Purple Sulfur Bacterium Halorhodospira halochloris.</title>
        <authorList>
            <person name="Singh K.S."/>
            <person name="Kirksey J."/>
            <person name="Hoff W.D."/>
            <person name="Deole R."/>
        </authorList>
    </citation>
    <scope>NUCLEOTIDE SEQUENCE [LARGE SCALE GENOMIC DNA]</scope>
    <source>
        <strain evidence="2 3">A</strain>
    </source>
</reference>
<organism evidence="2 3">
    <name type="scientific">Ectothiorhodospira haloalkaliphila</name>
    <dbReference type="NCBI Taxonomy" id="421628"/>
    <lineage>
        <taxon>Bacteria</taxon>
        <taxon>Pseudomonadati</taxon>
        <taxon>Pseudomonadota</taxon>
        <taxon>Gammaproteobacteria</taxon>
        <taxon>Chromatiales</taxon>
        <taxon>Ectothiorhodospiraceae</taxon>
        <taxon>Ectothiorhodospira</taxon>
    </lineage>
</organism>
<dbReference type="AlphaFoldDB" id="W8KNK8"/>
<keyword evidence="1" id="KW-0812">Transmembrane</keyword>
<name>W8KNK8_9GAMM</name>
<keyword evidence="1" id="KW-1133">Transmembrane helix</keyword>
<dbReference type="Proteomes" id="UP000019442">
    <property type="component" value="Chromosome"/>
</dbReference>